<comment type="caution">
    <text evidence="3">The sequence shown here is derived from an EMBL/GenBank/DDBJ whole genome shotgun (WGS) entry which is preliminary data.</text>
</comment>
<dbReference type="Proteomes" id="UP001147700">
    <property type="component" value="Unassembled WGS sequence"/>
</dbReference>
<dbReference type="Gene3D" id="3.60.40.10">
    <property type="entry name" value="PPM-type phosphatase domain"/>
    <property type="match status" value="1"/>
</dbReference>
<organism evidence="3 4">
    <name type="scientific">Solirubrobacter deserti</name>
    <dbReference type="NCBI Taxonomy" id="2282478"/>
    <lineage>
        <taxon>Bacteria</taxon>
        <taxon>Bacillati</taxon>
        <taxon>Actinomycetota</taxon>
        <taxon>Thermoleophilia</taxon>
        <taxon>Solirubrobacterales</taxon>
        <taxon>Solirubrobacteraceae</taxon>
        <taxon>Solirubrobacter</taxon>
    </lineage>
</organism>
<dbReference type="SUPFAM" id="SSF81606">
    <property type="entry name" value="PP2C-like"/>
    <property type="match status" value="1"/>
</dbReference>
<evidence type="ECO:0000256" key="1">
    <source>
        <dbReference type="ARBA" id="ARBA00022801"/>
    </source>
</evidence>
<dbReference type="RefSeq" id="WP_202952208.1">
    <property type="nucleotide sequence ID" value="NZ_JAPCID010000005.1"/>
</dbReference>
<gene>
    <name evidence="3" type="ORF">OJ962_03780</name>
</gene>
<dbReference type="PANTHER" id="PTHR43156">
    <property type="entry name" value="STAGE II SPORULATION PROTEIN E-RELATED"/>
    <property type="match status" value="1"/>
</dbReference>
<keyword evidence="1" id="KW-0378">Hydrolase</keyword>
<evidence type="ECO:0000313" key="4">
    <source>
        <dbReference type="Proteomes" id="UP001147700"/>
    </source>
</evidence>
<evidence type="ECO:0000313" key="3">
    <source>
        <dbReference type="EMBL" id="MDA0136603.1"/>
    </source>
</evidence>
<dbReference type="InterPro" id="IPR052016">
    <property type="entry name" value="Bact_Sigma-Reg"/>
</dbReference>
<dbReference type="SMART" id="SM00331">
    <property type="entry name" value="PP2C_SIG"/>
    <property type="match status" value="1"/>
</dbReference>
<dbReference type="InterPro" id="IPR001932">
    <property type="entry name" value="PPM-type_phosphatase-like_dom"/>
</dbReference>
<feature type="domain" description="PPM-type phosphatase" evidence="2">
    <location>
        <begin position="198"/>
        <end position="406"/>
    </location>
</feature>
<dbReference type="Pfam" id="PF07228">
    <property type="entry name" value="SpoIIE"/>
    <property type="match status" value="1"/>
</dbReference>
<dbReference type="EMBL" id="JAPCID010000005">
    <property type="protein sequence ID" value="MDA0136603.1"/>
    <property type="molecule type" value="Genomic_DNA"/>
</dbReference>
<name>A0ABT4RDK9_9ACTN</name>
<evidence type="ECO:0000259" key="2">
    <source>
        <dbReference type="SMART" id="SM00331"/>
    </source>
</evidence>
<reference evidence="3" key="1">
    <citation type="submission" date="2022-10" db="EMBL/GenBank/DDBJ databases">
        <title>The WGS of Solirubrobacter sp. CPCC 204708.</title>
        <authorList>
            <person name="Jiang Z."/>
        </authorList>
    </citation>
    <scope>NUCLEOTIDE SEQUENCE</scope>
    <source>
        <strain evidence="3">CPCC 204708</strain>
    </source>
</reference>
<dbReference type="SUPFAM" id="SSF55781">
    <property type="entry name" value="GAF domain-like"/>
    <property type="match status" value="1"/>
</dbReference>
<dbReference type="PANTHER" id="PTHR43156:SF2">
    <property type="entry name" value="STAGE II SPORULATION PROTEIN E"/>
    <property type="match status" value="1"/>
</dbReference>
<sequence length="422" mass="44770">MRLHRRELASVDGEVTLRRSARLDFGQLIAAVENAPPVAAVDVVGAQLSQAVAAKRVSFLIADFSGQALIRLGHAAHPTTVRTQGRETAERVDLTGSPQGRALATQAVQIEDGTSHTRVCAPVTNRGEAIGVLEVCLLGAPDEQTVADIALAAHALAYVVIANRRFTDLFVWGQRSVPLSLAAEIQHRLLPGAYTCEGGQFTLAAWLEPAGNVGGDTFDFALERDTLHLSMTDAMGHEVDAAVLATVLVGGLRNARRAGLGLTEQASRANTQLATFSDHGGFVTGQLARVDLGSQTATIVNAGHPPPFRLRDGRVERLRLAADPPFGILAGYDYQVQTLPLQAGDRILFVTDGMLERNAETVDIAAVLEATRAMHPREAVRQLSETLLQATGGTLGDDATTLCFDWHGGASQQRTTSSGADS</sequence>
<protein>
    <submittedName>
        <fullName evidence="3">Serine/threonine-protein phosphatase</fullName>
    </submittedName>
</protein>
<keyword evidence="4" id="KW-1185">Reference proteome</keyword>
<proteinExistence type="predicted"/>
<accession>A0ABT4RDK9</accession>
<dbReference type="InterPro" id="IPR036457">
    <property type="entry name" value="PPM-type-like_dom_sf"/>
</dbReference>